<dbReference type="EMBL" id="BSXU01012503">
    <property type="protein sequence ID" value="GME77342.1"/>
    <property type="molecule type" value="Genomic_DNA"/>
</dbReference>
<evidence type="ECO:0000313" key="1">
    <source>
        <dbReference type="EMBL" id="GME77342.1"/>
    </source>
</evidence>
<sequence length="135" mass="15420">MLKRMFAMPELPQIVHWQTIVKQVYRYAVESDMQKMAHLDNYRPEVSSANVDRLNSVGQKFDKYFDLRSGLDAANKMGSMGSAVEVEVEMGVEVGVDVEVIFDSLRWTEKGPEWQLSRNSNEFRKAAKSLTLTQG</sequence>
<protein>
    <submittedName>
        <fullName evidence="1">Unnamed protein product</fullName>
    </submittedName>
</protein>
<dbReference type="AlphaFoldDB" id="A0A9W6T6X2"/>
<name>A0A9W6T6X2_AMBMO</name>
<proteinExistence type="predicted"/>
<keyword evidence="2" id="KW-1185">Reference proteome</keyword>
<comment type="caution">
    <text evidence="1">The sequence shown here is derived from an EMBL/GenBank/DDBJ whole genome shotgun (WGS) entry which is preliminary data.</text>
</comment>
<reference evidence="1" key="1">
    <citation type="submission" date="2023-04" db="EMBL/GenBank/DDBJ databases">
        <title>Ambrosiozyma monospora NBRC 1965.</title>
        <authorList>
            <person name="Ichikawa N."/>
            <person name="Sato H."/>
            <person name="Tonouchi N."/>
        </authorList>
    </citation>
    <scope>NUCLEOTIDE SEQUENCE</scope>
    <source>
        <strain evidence="1">NBRC 1965</strain>
    </source>
</reference>
<dbReference type="Proteomes" id="UP001165063">
    <property type="component" value="Unassembled WGS sequence"/>
</dbReference>
<evidence type="ECO:0000313" key="2">
    <source>
        <dbReference type="Proteomes" id="UP001165063"/>
    </source>
</evidence>
<gene>
    <name evidence="1" type="ORF">Amon01_000963800</name>
</gene>
<accession>A0A9W6T6X2</accession>
<organism evidence="1 2">
    <name type="scientific">Ambrosiozyma monospora</name>
    <name type="common">Yeast</name>
    <name type="synonym">Endomycopsis monosporus</name>
    <dbReference type="NCBI Taxonomy" id="43982"/>
    <lineage>
        <taxon>Eukaryota</taxon>
        <taxon>Fungi</taxon>
        <taxon>Dikarya</taxon>
        <taxon>Ascomycota</taxon>
        <taxon>Saccharomycotina</taxon>
        <taxon>Pichiomycetes</taxon>
        <taxon>Pichiales</taxon>
        <taxon>Pichiaceae</taxon>
        <taxon>Ambrosiozyma</taxon>
    </lineage>
</organism>